<gene>
    <name evidence="9" type="ORF">EW146_g3798</name>
</gene>
<dbReference type="Proteomes" id="UP000310158">
    <property type="component" value="Unassembled WGS sequence"/>
</dbReference>
<comment type="subcellular location">
    <subcellularLocation>
        <location evidence="1">Nucleus</location>
    </subcellularLocation>
</comment>
<evidence type="ECO:0000313" key="10">
    <source>
        <dbReference type="Proteomes" id="UP000310158"/>
    </source>
</evidence>
<dbReference type="SUPFAM" id="SSF143870">
    <property type="entry name" value="PF0523-like"/>
    <property type="match status" value="1"/>
</dbReference>
<keyword evidence="5" id="KW-0819">tRNA processing</keyword>
<evidence type="ECO:0000256" key="5">
    <source>
        <dbReference type="ARBA" id="ARBA00022694"/>
    </source>
</evidence>
<keyword evidence="10" id="KW-1185">Reference proteome</keyword>
<proteinExistence type="inferred from homology"/>
<evidence type="ECO:0000256" key="1">
    <source>
        <dbReference type="ARBA" id="ARBA00004123"/>
    </source>
</evidence>
<dbReference type="InterPro" id="IPR013926">
    <property type="entry name" value="CGI121/TPRKB"/>
</dbReference>
<keyword evidence="6 8" id="KW-0539">Nucleus</keyword>
<name>A0A4S4LXR5_9AGAM</name>
<evidence type="ECO:0000313" key="9">
    <source>
        <dbReference type="EMBL" id="THH16927.1"/>
    </source>
</evidence>
<comment type="caution">
    <text evidence="9">The sequence shown here is derived from an EMBL/GenBank/DDBJ whole genome shotgun (WGS) entry which is preliminary data.</text>
</comment>
<reference evidence="9 10" key="1">
    <citation type="submission" date="2019-02" db="EMBL/GenBank/DDBJ databases">
        <title>Genome sequencing of the rare red list fungi Bondarzewia mesenterica.</title>
        <authorList>
            <person name="Buettner E."/>
            <person name="Kellner H."/>
        </authorList>
    </citation>
    <scope>NUCLEOTIDE SEQUENCE [LARGE SCALE GENOMIC DNA]</scope>
    <source>
        <strain evidence="9 10">DSM 108281</strain>
    </source>
</reference>
<dbReference type="GO" id="GO:0005829">
    <property type="term" value="C:cytosol"/>
    <property type="evidence" value="ECO:0007669"/>
    <property type="project" value="TreeGrafter"/>
</dbReference>
<dbReference type="PANTHER" id="PTHR15840:SF10">
    <property type="entry name" value="EKC_KEOPS COMPLEX SUBUNIT TPRKB"/>
    <property type="match status" value="1"/>
</dbReference>
<evidence type="ECO:0000256" key="7">
    <source>
        <dbReference type="ARBA" id="ARBA00025043"/>
    </source>
</evidence>
<dbReference type="EMBL" id="SGPL01000135">
    <property type="protein sequence ID" value="THH16927.1"/>
    <property type="molecule type" value="Genomic_DNA"/>
</dbReference>
<dbReference type="OrthoDB" id="329139at2759"/>
<accession>A0A4S4LXR5</accession>
<dbReference type="GO" id="GO:0000408">
    <property type="term" value="C:EKC/KEOPS complex"/>
    <property type="evidence" value="ECO:0007669"/>
    <property type="project" value="TreeGrafter"/>
</dbReference>
<comment type="similarity">
    <text evidence="2 8">Belongs to the CGI121/TPRKB family.</text>
</comment>
<evidence type="ECO:0000256" key="3">
    <source>
        <dbReference type="ARBA" id="ARBA00015316"/>
    </source>
</evidence>
<evidence type="ECO:0000256" key="4">
    <source>
        <dbReference type="ARBA" id="ARBA00016009"/>
    </source>
</evidence>
<evidence type="ECO:0000256" key="6">
    <source>
        <dbReference type="ARBA" id="ARBA00023242"/>
    </source>
</evidence>
<dbReference type="GO" id="GO:0002949">
    <property type="term" value="P:tRNA threonylcarbamoyladenosine modification"/>
    <property type="evidence" value="ECO:0007669"/>
    <property type="project" value="TreeGrafter"/>
</dbReference>
<dbReference type="AlphaFoldDB" id="A0A4S4LXR5"/>
<dbReference type="PANTHER" id="PTHR15840">
    <property type="entry name" value="CGI-121 FAMILY MEMBER"/>
    <property type="match status" value="1"/>
</dbReference>
<protein>
    <recommendedName>
        <fullName evidence="4">EKC/KEOPS complex subunit CGI121</fullName>
    </recommendedName>
    <alternativeName>
        <fullName evidence="3">EKC/KEOPS complex subunit cgi121</fullName>
    </alternativeName>
</protein>
<evidence type="ECO:0000256" key="2">
    <source>
        <dbReference type="ARBA" id="ARBA00005546"/>
    </source>
</evidence>
<sequence>MMETYTYPHFPANASVVHVALFTSVTNGKDLRARIVKASTLDGPTGDAERVAVNFAFIDARLVSEVPSSANSVPDRLVSGPRSQITSRLHLQTAIYQAILAEVQSSLRTKTVHSEMLWALNPSNNITEAIRRYGVSDTSTALLVVRVASPDLQDVEGKMRAIVEGNIRPLSELDTLTDWPVIKKYHKLNTELAIKNAGEDVVSERKIIDNIAHM</sequence>
<dbReference type="Pfam" id="PF08617">
    <property type="entry name" value="CGI-121"/>
    <property type="match status" value="1"/>
</dbReference>
<dbReference type="GO" id="GO:0005634">
    <property type="term" value="C:nucleus"/>
    <property type="evidence" value="ECO:0007669"/>
    <property type="project" value="UniProtKB-SubCell"/>
</dbReference>
<comment type="function">
    <text evidence="7">Component of the EKC/KEOPS complex that is required for the formation of a threonylcarbamoyl group on adenosine at position 37 (t(6)A37) in tRNAs that read codons beginning with adenine. The complex is probably involved in the transfer of the threonylcarbamoyl moiety of threonylcarbamoyl-AMP (TC-AMP) to the N6 group of A37. CGI121 acts as an allosteric effector that regulates the t(6)A activity of the complex. The EKC/KEOPS complex also promotes both telomere uncapping and telomere elongation. The complex is required for efficient recruitment of transcriptional coactivators. CGI121 is not required for tRNA modification.</text>
</comment>
<organism evidence="9 10">
    <name type="scientific">Bondarzewia mesenterica</name>
    <dbReference type="NCBI Taxonomy" id="1095465"/>
    <lineage>
        <taxon>Eukaryota</taxon>
        <taxon>Fungi</taxon>
        <taxon>Dikarya</taxon>
        <taxon>Basidiomycota</taxon>
        <taxon>Agaricomycotina</taxon>
        <taxon>Agaricomycetes</taxon>
        <taxon>Russulales</taxon>
        <taxon>Bondarzewiaceae</taxon>
        <taxon>Bondarzewia</taxon>
    </lineage>
</organism>
<evidence type="ECO:0000256" key="8">
    <source>
        <dbReference type="RuleBase" id="RU004398"/>
    </source>
</evidence>
<dbReference type="Gene3D" id="3.30.2380.10">
    <property type="entry name" value="CGI121/TPRKB"/>
    <property type="match status" value="1"/>
</dbReference>
<dbReference type="InterPro" id="IPR036504">
    <property type="entry name" value="CGI121/TPRKB_sf"/>
</dbReference>